<comment type="similarity">
    <text evidence="6">Belongs to the binding-protein-dependent transport system permease family.</text>
</comment>
<sequence>MRRYFLAPLVLAALLVVLLLRPELMTPLLRLLAEPGQDLIYDRKPLMTLALWHLALVGAAGLVATVIGLALGILVTRPGGAEFMTLARMASNLGQTFPPIAVLAVAVPLLGFGFEPTFLALCVYGLLPVFETTVAGLRGVSAPVREAARGMGLSGVQRLWRVELPLAMPVILTGIRLSTVINIGTATIGSTVGAVGLGEVIVAGLQSGNTAFVAQGAALVALMAICAETALRGLGRLADSGALTRA</sequence>
<reference evidence="8 9" key="1">
    <citation type="submission" date="2020-08" db="EMBL/GenBank/DDBJ databases">
        <title>Genomic Encyclopedia of Type Strains, Phase III (KMG-III): the genomes of soil and plant-associated and newly described type strains.</title>
        <authorList>
            <person name="Whitman W."/>
        </authorList>
    </citation>
    <scope>NUCLEOTIDE SEQUENCE [LARGE SCALE GENOMIC DNA]</scope>
    <source>
        <strain evidence="8 9">CECT 8572</strain>
    </source>
</reference>
<evidence type="ECO:0000256" key="4">
    <source>
        <dbReference type="ARBA" id="ARBA00022989"/>
    </source>
</evidence>
<evidence type="ECO:0000256" key="1">
    <source>
        <dbReference type="ARBA" id="ARBA00004651"/>
    </source>
</evidence>
<comment type="subcellular location">
    <subcellularLocation>
        <location evidence="1 6">Cell membrane</location>
        <topology evidence="1 6">Multi-pass membrane protein</topology>
    </subcellularLocation>
</comment>
<feature type="transmembrane region" description="Helical" evidence="6">
    <location>
        <begin position="118"/>
        <end position="137"/>
    </location>
</feature>
<dbReference type="InterPro" id="IPR051204">
    <property type="entry name" value="ABC_transp_perm/SBD"/>
</dbReference>
<name>A0ABR6HSR0_9RHOB</name>
<dbReference type="CDD" id="cd06261">
    <property type="entry name" value="TM_PBP2"/>
    <property type="match status" value="1"/>
</dbReference>
<keyword evidence="5 6" id="KW-0472">Membrane</keyword>
<evidence type="ECO:0000313" key="8">
    <source>
        <dbReference type="EMBL" id="MBB3713517.1"/>
    </source>
</evidence>
<dbReference type="PANTHER" id="PTHR30177">
    <property type="entry name" value="GLYCINE BETAINE/L-PROLINE TRANSPORT SYSTEM PERMEASE PROTEIN PROW"/>
    <property type="match status" value="1"/>
</dbReference>
<comment type="caution">
    <text evidence="8">The sequence shown here is derived from an EMBL/GenBank/DDBJ whole genome shotgun (WGS) entry which is preliminary data.</text>
</comment>
<evidence type="ECO:0000259" key="7">
    <source>
        <dbReference type="PROSITE" id="PS50928"/>
    </source>
</evidence>
<keyword evidence="2 6" id="KW-0813">Transport</keyword>
<feature type="transmembrane region" description="Helical" evidence="6">
    <location>
        <begin position="96"/>
        <end position="112"/>
    </location>
</feature>
<evidence type="ECO:0000313" key="9">
    <source>
        <dbReference type="Proteomes" id="UP000576152"/>
    </source>
</evidence>
<dbReference type="PROSITE" id="PS50928">
    <property type="entry name" value="ABC_TM1"/>
    <property type="match status" value="1"/>
</dbReference>
<evidence type="ECO:0000256" key="5">
    <source>
        <dbReference type="ARBA" id="ARBA00023136"/>
    </source>
</evidence>
<proteinExistence type="inferred from homology"/>
<feature type="domain" description="ABC transmembrane type-1" evidence="7">
    <location>
        <begin position="50"/>
        <end position="231"/>
    </location>
</feature>
<dbReference type="RefSeq" id="WP_343064610.1">
    <property type="nucleotide sequence ID" value="NZ_JACIBX010000015.1"/>
</dbReference>
<gene>
    <name evidence="8" type="ORF">FHS00_003121</name>
</gene>
<keyword evidence="9" id="KW-1185">Reference proteome</keyword>
<keyword evidence="4 6" id="KW-1133">Transmembrane helix</keyword>
<dbReference type="PANTHER" id="PTHR30177:SF32">
    <property type="entry name" value="GLYCINE BETAINE UPTAKE SYSTEM PERMEASE PROTEIN YEHW"/>
    <property type="match status" value="1"/>
</dbReference>
<evidence type="ECO:0000256" key="2">
    <source>
        <dbReference type="ARBA" id="ARBA00022448"/>
    </source>
</evidence>
<dbReference type="SUPFAM" id="SSF161098">
    <property type="entry name" value="MetI-like"/>
    <property type="match status" value="1"/>
</dbReference>
<dbReference type="Gene3D" id="1.10.3720.10">
    <property type="entry name" value="MetI-like"/>
    <property type="match status" value="1"/>
</dbReference>
<dbReference type="InterPro" id="IPR000515">
    <property type="entry name" value="MetI-like"/>
</dbReference>
<dbReference type="EMBL" id="JACIBX010000015">
    <property type="protein sequence ID" value="MBB3713517.1"/>
    <property type="molecule type" value="Genomic_DNA"/>
</dbReference>
<dbReference type="Proteomes" id="UP000576152">
    <property type="component" value="Unassembled WGS sequence"/>
</dbReference>
<dbReference type="InterPro" id="IPR035906">
    <property type="entry name" value="MetI-like_sf"/>
</dbReference>
<feature type="transmembrane region" description="Helical" evidence="6">
    <location>
        <begin position="49"/>
        <end position="75"/>
    </location>
</feature>
<evidence type="ECO:0000256" key="3">
    <source>
        <dbReference type="ARBA" id="ARBA00022692"/>
    </source>
</evidence>
<dbReference type="Pfam" id="PF00528">
    <property type="entry name" value="BPD_transp_1"/>
    <property type="match status" value="1"/>
</dbReference>
<organism evidence="8 9">
    <name type="scientific">Limimaricola variabilis</name>
    <dbReference type="NCBI Taxonomy" id="1492771"/>
    <lineage>
        <taxon>Bacteria</taxon>
        <taxon>Pseudomonadati</taxon>
        <taxon>Pseudomonadota</taxon>
        <taxon>Alphaproteobacteria</taxon>
        <taxon>Rhodobacterales</taxon>
        <taxon>Paracoccaceae</taxon>
        <taxon>Limimaricola</taxon>
    </lineage>
</organism>
<protein>
    <submittedName>
        <fullName evidence="8">Osmoprotectant transport system permease protein</fullName>
    </submittedName>
</protein>
<evidence type="ECO:0000256" key="6">
    <source>
        <dbReference type="RuleBase" id="RU363032"/>
    </source>
</evidence>
<accession>A0ABR6HSR0</accession>
<keyword evidence="3 6" id="KW-0812">Transmembrane</keyword>